<dbReference type="PANTHER" id="PTHR12801:SF115">
    <property type="entry name" value="FI18136P1-RELATED"/>
    <property type="match status" value="1"/>
</dbReference>
<keyword evidence="6" id="KW-0539">Nucleus</keyword>
<dbReference type="InterPro" id="IPR013520">
    <property type="entry name" value="Ribonucl_H"/>
</dbReference>
<evidence type="ECO:0000256" key="3">
    <source>
        <dbReference type="ARBA" id="ARBA00022722"/>
    </source>
</evidence>
<feature type="region of interest" description="Disordered" evidence="7">
    <location>
        <begin position="1"/>
        <end position="85"/>
    </location>
</feature>
<dbReference type="FunFam" id="3.30.420.10:FF:000019">
    <property type="entry name" value="RNA exonuclease NEF-sp"/>
    <property type="match status" value="1"/>
</dbReference>
<proteinExistence type="inferred from homology"/>
<dbReference type="AlphaFoldDB" id="A0A1E3PWM0"/>
<feature type="compositionally biased region" description="Polar residues" evidence="7">
    <location>
        <begin position="16"/>
        <end position="32"/>
    </location>
</feature>
<sequence length="687" mass="75894">MSALVATGEPAYDEASLSNNGNVETPLASNRQANDEESVGAKKLKTGFNSSDVLNNGAPNNAGDMDDDGGEFEVPKSEIRKRKRKEKRKSRLFPSFDVEPSAIKDKINVADLRDLVLWILADGVAPKWLSIYNKLGITRIATILVPGLTPDLFGVALDAVQPVPMSAIASKMPQELTFFRDHFGHLWPTRAPGDRTKLFSPMTAFMNSPLPKADKNALQKNGAAKLKAVDSSVNVPLKNLLMSAEEFVDGDYPIHSATIVADDGDRQELEEGWVETVSGHADIAHEKKGTILVQNKYRVYGLDCEMCLTTHGSALARVTVVNWNREVVMDELVLPDNTITDYLTQYSGITAKMLENVSTTLSDVQKQLTSLICSDDILIGHSLENDFKALKLRHPAVIDTSVIYHHSRGLPSKPSLKWLAQKFLKKEIQQFKNGHDSAEDARTCIDLVKLKIEKGMEFGTCVSSTEPLLRRLTRAAVNTSGGAETSGLHGRGVVVDYGNPAQWHGTDARTIVGCKNDEEVVRGVVDSIGQHEFVWARMREVEFDRGWVAYHGLKKREINIAENRGDKVLDTNCTGEDTNVVADEKTNQRDGELQTSLINLNERLEKIWDSMPPATAVIIMSGSGDPREMSRLNAMRVQFTEEFKSKKWDEVSVKWTDTENQQLLEAAKVARAGVSFIAIKGPSDHDS</sequence>
<gene>
    <name evidence="9" type="ORF">LIPSTDRAFT_6479</name>
</gene>
<dbReference type="InterPro" id="IPR036397">
    <property type="entry name" value="RNaseH_sf"/>
</dbReference>
<dbReference type="SMART" id="SM00479">
    <property type="entry name" value="EXOIII"/>
    <property type="match status" value="1"/>
</dbReference>
<accession>A0A1E3PWM0</accession>
<evidence type="ECO:0000256" key="2">
    <source>
        <dbReference type="ARBA" id="ARBA00006357"/>
    </source>
</evidence>
<evidence type="ECO:0000259" key="8">
    <source>
        <dbReference type="SMART" id="SM00479"/>
    </source>
</evidence>
<organism evidence="9 10">
    <name type="scientific">Lipomyces starkeyi NRRL Y-11557</name>
    <dbReference type="NCBI Taxonomy" id="675824"/>
    <lineage>
        <taxon>Eukaryota</taxon>
        <taxon>Fungi</taxon>
        <taxon>Dikarya</taxon>
        <taxon>Ascomycota</taxon>
        <taxon>Saccharomycotina</taxon>
        <taxon>Lipomycetes</taxon>
        <taxon>Lipomycetales</taxon>
        <taxon>Lipomycetaceae</taxon>
        <taxon>Lipomyces</taxon>
    </lineage>
</organism>
<dbReference type="CDD" id="cd06145">
    <property type="entry name" value="REX1_like"/>
    <property type="match status" value="1"/>
</dbReference>
<evidence type="ECO:0000256" key="5">
    <source>
        <dbReference type="ARBA" id="ARBA00022839"/>
    </source>
</evidence>
<evidence type="ECO:0000256" key="1">
    <source>
        <dbReference type="ARBA" id="ARBA00004123"/>
    </source>
</evidence>
<keyword evidence="4" id="KW-0378">Hydrolase</keyword>
<keyword evidence="10" id="KW-1185">Reference proteome</keyword>
<dbReference type="Pfam" id="PF00929">
    <property type="entry name" value="RNase_T"/>
    <property type="match status" value="1"/>
</dbReference>
<dbReference type="InterPro" id="IPR047021">
    <property type="entry name" value="REXO1/3/4-like"/>
</dbReference>
<keyword evidence="5" id="KW-0269">Exonuclease</keyword>
<evidence type="ECO:0000256" key="7">
    <source>
        <dbReference type="SAM" id="MobiDB-lite"/>
    </source>
</evidence>
<dbReference type="GO" id="GO:0004527">
    <property type="term" value="F:exonuclease activity"/>
    <property type="evidence" value="ECO:0007669"/>
    <property type="project" value="UniProtKB-KW"/>
</dbReference>
<feature type="compositionally biased region" description="Polar residues" evidence="7">
    <location>
        <begin position="47"/>
        <end position="59"/>
    </location>
</feature>
<protein>
    <recommendedName>
        <fullName evidence="8">Exonuclease domain-containing protein</fullName>
    </recommendedName>
</protein>
<reference evidence="9 10" key="1">
    <citation type="journal article" date="2016" name="Proc. Natl. Acad. Sci. U.S.A.">
        <title>Comparative genomics of biotechnologically important yeasts.</title>
        <authorList>
            <person name="Riley R."/>
            <person name="Haridas S."/>
            <person name="Wolfe K.H."/>
            <person name="Lopes M.R."/>
            <person name="Hittinger C.T."/>
            <person name="Goeker M."/>
            <person name="Salamov A.A."/>
            <person name="Wisecaver J.H."/>
            <person name="Long T.M."/>
            <person name="Calvey C.H."/>
            <person name="Aerts A.L."/>
            <person name="Barry K.W."/>
            <person name="Choi C."/>
            <person name="Clum A."/>
            <person name="Coughlan A.Y."/>
            <person name="Deshpande S."/>
            <person name="Douglass A.P."/>
            <person name="Hanson S.J."/>
            <person name="Klenk H.-P."/>
            <person name="LaButti K.M."/>
            <person name="Lapidus A."/>
            <person name="Lindquist E.A."/>
            <person name="Lipzen A.M."/>
            <person name="Meier-Kolthoff J.P."/>
            <person name="Ohm R.A."/>
            <person name="Otillar R.P."/>
            <person name="Pangilinan J.L."/>
            <person name="Peng Y."/>
            <person name="Rokas A."/>
            <person name="Rosa C.A."/>
            <person name="Scheuner C."/>
            <person name="Sibirny A.A."/>
            <person name="Slot J.C."/>
            <person name="Stielow J.B."/>
            <person name="Sun H."/>
            <person name="Kurtzman C.P."/>
            <person name="Blackwell M."/>
            <person name="Grigoriev I.V."/>
            <person name="Jeffries T.W."/>
        </authorList>
    </citation>
    <scope>NUCLEOTIDE SEQUENCE [LARGE SCALE GENOMIC DNA]</scope>
    <source>
        <strain evidence="9 10">NRRL Y-11557</strain>
    </source>
</reference>
<evidence type="ECO:0000256" key="6">
    <source>
        <dbReference type="ARBA" id="ARBA00023242"/>
    </source>
</evidence>
<comment type="similarity">
    <text evidence="2">Belongs to the REXO1/REXO3 family.</text>
</comment>
<dbReference type="InterPro" id="IPR034922">
    <property type="entry name" value="REX1-like_exo"/>
</dbReference>
<dbReference type="STRING" id="675824.A0A1E3PWM0"/>
<feature type="domain" description="Exonuclease" evidence="8">
    <location>
        <begin position="298"/>
        <end position="457"/>
    </location>
</feature>
<dbReference type="OrthoDB" id="206335at2759"/>
<dbReference type="GO" id="GO:0005634">
    <property type="term" value="C:nucleus"/>
    <property type="evidence" value="ECO:0007669"/>
    <property type="project" value="UniProtKB-SubCell"/>
</dbReference>
<dbReference type="SUPFAM" id="SSF53098">
    <property type="entry name" value="Ribonuclease H-like"/>
    <property type="match status" value="1"/>
</dbReference>
<dbReference type="InterPro" id="IPR012337">
    <property type="entry name" value="RNaseH-like_sf"/>
</dbReference>
<keyword evidence="3" id="KW-0540">Nuclease</keyword>
<name>A0A1E3PWM0_LIPST</name>
<dbReference type="EMBL" id="KV454302">
    <property type="protein sequence ID" value="ODQ69816.1"/>
    <property type="molecule type" value="Genomic_DNA"/>
</dbReference>
<evidence type="ECO:0000313" key="10">
    <source>
        <dbReference type="Proteomes" id="UP000094385"/>
    </source>
</evidence>
<comment type="subcellular location">
    <subcellularLocation>
        <location evidence="1">Nucleus</location>
    </subcellularLocation>
</comment>
<evidence type="ECO:0000313" key="9">
    <source>
        <dbReference type="EMBL" id="ODQ69816.1"/>
    </source>
</evidence>
<dbReference type="PANTHER" id="PTHR12801">
    <property type="entry name" value="RNA EXONUCLEASE REXO1 / RECO3 FAMILY MEMBER-RELATED"/>
    <property type="match status" value="1"/>
</dbReference>
<evidence type="ECO:0000256" key="4">
    <source>
        <dbReference type="ARBA" id="ARBA00022801"/>
    </source>
</evidence>
<dbReference type="GO" id="GO:0003676">
    <property type="term" value="F:nucleic acid binding"/>
    <property type="evidence" value="ECO:0007669"/>
    <property type="project" value="InterPro"/>
</dbReference>
<dbReference type="Proteomes" id="UP000094385">
    <property type="component" value="Unassembled WGS sequence"/>
</dbReference>
<dbReference type="Gene3D" id="3.30.420.10">
    <property type="entry name" value="Ribonuclease H-like superfamily/Ribonuclease H"/>
    <property type="match status" value="1"/>
</dbReference>